<keyword evidence="2" id="KW-1185">Reference proteome</keyword>
<evidence type="ECO:0000313" key="1">
    <source>
        <dbReference type="EMBL" id="KAL1375706.1"/>
    </source>
</evidence>
<dbReference type="Proteomes" id="UP001562425">
    <property type="component" value="Unassembled WGS sequence"/>
</dbReference>
<protein>
    <submittedName>
        <fullName evidence="1">Uncharacterized protein</fullName>
    </submittedName>
</protein>
<evidence type="ECO:0000313" key="2">
    <source>
        <dbReference type="Proteomes" id="UP001562425"/>
    </source>
</evidence>
<dbReference type="AlphaFoldDB" id="A0ABD1CH93"/>
<comment type="caution">
    <text evidence="1">The sequence shown here is derived from an EMBL/GenBank/DDBJ whole genome shotgun (WGS) entry which is preliminary data.</text>
</comment>
<name>A0ABD1CH93_CULPP</name>
<accession>A0ABD1CH93</accession>
<proteinExistence type="predicted"/>
<reference evidence="1 2" key="1">
    <citation type="submission" date="2024-05" db="EMBL/GenBank/DDBJ databases">
        <title>Culex pipiens pipiens assembly and annotation.</title>
        <authorList>
            <person name="Alout H."/>
            <person name="Durand T."/>
        </authorList>
    </citation>
    <scope>NUCLEOTIDE SEQUENCE [LARGE SCALE GENOMIC DNA]</scope>
    <source>
        <strain evidence="1">HA-2024</strain>
        <tissue evidence="1">Whole body</tissue>
    </source>
</reference>
<dbReference type="EMBL" id="JBEHCU010012267">
    <property type="protein sequence ID" value="KAL1375706.1"/>
    <property type="molecule type" value="Genomic_DNA"/>
</dbReference>
<organism evidence="1 2">
    <name type="scientific">Culex pipiens pipiens</name>
    <name type="common">Northern house mosquito</name>
    <dbReference type="NCBI Taxonomy" id="38569"/>
    <lineage>
        <taxon>Eukaryota</taxon>
        <taxon>Metazoa</taxon>
        <taxon>Ecdysozoa</taxon>
        <taxon>Arthropoda</taxon>
        <taxon>Hexapoda</taxon>
        <taxon>Insecta</taxon>
        <taxon>Pterygota</taxon>
        <taxon>Neoptera</taxon>
        <taxon>Endopterygota</taxon>
        <taxon>Diptera</taxon>
        <taxon>Nematocera</taxon>
        <taxon>Culicoidea</taxon>
        <taxon>Culicidae</taxon>
        <taxon>Culicinae</taxon>
        <taxon>Culicini</taxon>
        <taxon>Culex</taxon>
        <taxon>Culex</taxon>
    </lineage>
</organism>
<sequence>MSMNPNKPKNPGANQRIAPPMTTARAYVAQEEKLNHPAPGGVRDLAPINVDKLPTCRDVRRSYDHVKVVDLTLYCSNS</sequence>
<gene>
    <name evidence="1" type="ORF">pipiens_017340</name>
</gene>